<proteinExistence type="predicted"/>
<dbReference type="Proteomes" id="UP001162164">
    <property type="component" value="Unassembled WGS sequence"/>
</dbReference>
<evidence type="ECO:0000313" key="3">
    <source>
        <dbReference type="Proteomes" id="UP001162164"/>
    </source>
</evidence>
<dbReference type="EMBL" id="JAPWTJ010000992">
    <property type="protein sequence ID" value="KAJ8974452.1"/>
    <property type="molecule type" value="Genomic_DNA"/>
</dbReference>
<gene>
    <name evidence="2" type="ORF">NQ317_014768</name>
</gene>
<feature type="compositionally biased region" description="Polar residues" evidence="1">
    <location>
        <begin position="37"/>
        <end position="49"/>
    </location>
</feature>
<feature type="compositionally biased region" description="Basic residues" evidence="1">
    <location>
        <begin position="1"/>
        <end position="11"/>
    </location>
</feature>
<protein>
    <recommendedName>
        <fullName evidence="4">Retrotransposon gag domain-containing protein</fullName>
    </recommendedName>
</protein>
<sequence>MNRRHRSRKRSTSSSSSSSSDEGQRRRPVRTTDCVVPSTSRSYTPPVSQHNDKIARLENLSECIPEFYPGNPNMAASKWIEKIEQLKVLNNWDEPAVIFHMQNRLTGLAKKWYDNLPSYKYIWVEWKDLLVKSFPEHQDFASRLWKMLQRSKTNFESWERYYFEKTELLSACDINGKRAVSCLIDGIPDPTIQAGARAGRYDTPDSLYGEYLSTLRTGSWGQRKTYKQMPDWKK</sequence>
<evidence type="ECO:0000256" key="1">
    <source>
        <dbReference type="SAM" id="MobiDB-lite"/>
    </source>
</evidence>
<evidence type="ECO:0000313" key="2">
    <source>
        <dbReference type="EMBL" id="KAJ8974452.1"/>
    </source>
</evidence>
<keyword evidence="3" id="KW-1185">Reference proteome</keyword>
<feature type="compositionally biased region" description="Low complexity" evidence="1">
    <location>
        <begin position="12"/>
        <end position="21"/>
    </location>
</feature>
<comment type="caution">
    <text evidence="2">The sequence shown here is derived from an EMBL/GenBank/DDBJ whole genome shotgun (WGS) entry which is preliminary data.</text>
</comment>
<organism evidence="2 3">
    <name type="scientific">Molorchus minor</name>
    <dbReference type="NCBI Taxonomy" id="1323400"/>
    <lineage>
        <taxon>Eukaryota</taxon>
        <taxon>Metazoa</taxon>
        <taxon>Ecdysozoa</taxon>
        <taxon>Arthropoda</taxon>
        <taxon>Hexapoda</taxon>
        <taxon>Insecta</taxon>
        <taxon>Pterygota</taxon>
        <taxon>Neoptera</taxon>
        <taxon>Endopterygota</taxon>
        <taxon>Coleoptera</taxon>
        <taxon>Polyphaga</taxon>
        <taxon>Cucujiformia</taxon>
        <taxon>Chrysomeloidea</taxon>
        <taxon>Cerambycidae</taxon>
        <taxon>Lamiinae</taxon>
        <taxon>Monochamini</taxon>
        <taxon>Molorchus</taxon>
    </lineage>
</organism>
<feature type="region of interest" description="Disordered" evidence="1">
    <location>
        <begin position="1"/>
        <end position="50"/>
    </location>
</feature>
<name>A0ABQ9JAH7_9CUCU</name>
<accession>A0ABQ9JAH7</accession>
<evidence type="ECO:0008006" key="4">
    <source>
        <dbReference type="Google" id="ProtNLM"/>
    </source>
</evidence>
<reference evidence="2" key="1">
    <citation type="journal article" date="2023" name="Insect Mol. Biol.">
        <title>Genome sequencing provides insights into the evolution of gene families encoding plant cell wall-degrading enzymes in longhorned beetles.</title>
        <authorList>
            <person name="Shin N.R."/>
            <person name="Okamura Y."/>
            <person name="Kirsch R."/>
            <person name="Pauchet Y."/>
        </authorList>
    </citation>
    <scope>NUCLEOTIDE SEQUENCE</scope>
    <source>
        <strain evidence="2">MMC_N1</strain>
    </source>
</reference>